<proteinExistence type="predicted"/>
<protein>
    <submittedName>
        <fullName evidence="1">Uncharacterized protein</fullName>
    </submittedName>
</protein>
<organism evidence="1">
    <name type="scientific">Arcobacter sp. AZ-2023</name>
    <dbReference type="NCBI Taxonomy" id="3074453"/>
    <lineage>
        <taxon>Bacteria</taxon>
        <taxon>Pseudomonadati</taxon>
        <taxon>Campylobacterota</taxon>
        <taxon>Epsilonproteobacteria</taxon>
        <taxon>Campylobacterales</taxon>
        <taxon>Arcobacteraceae</taxon>
        <taxon>Arcobacter</taxon>
    </lineage>
</organism>
<dbReference type="AlphaFoldDB" id="A0AA96DK04"/>
<sequence>MDKEKLEFYLRKIEATFPKKSKLNQRQYCQIEGMSSTTFHEIIKNKELDKLPKFKSKEIIRKNGIPYRSYSFDIFDAAQFLAK</sequence>
<evidence type="ECO:0000313" key="1">
    <source>
        <dbReference type="EMBL" id="WNL29294.1"/>
    </source>
</evidence>
<name>A0AA96DK04_9BACT</name>
<gene>
    <name evidence="1" type="ORF">RMQ68_07910</name>
</gene>
<accession>A0AA96DK04</accession>
<reference evidence="1" key="1">
    <citation type="submission" date="2023-09" db="EMBL/GenBank/DDBJ databases">
        <title>Arcobacter tbilisiensis sp. nov. isolated from chicken meat in Tbilisi, Georgia.</title>
        <authorList>
            <person name="Matthias R."/>
            <person name="Zautner A.E."/>
        </authorList>
    </citation>
    <scope>NUCLEOTIDE SEQUENCE</scope>
    <source>
        <strain evidence="1">LEO 52</strain>
    </source>
</reference>
<dbReference type="EMBL" id="CP134854">
    <property type="protein sequence ID" value="WNL29294.1"/>
    <property type="molecule type" value="Genomic_DNA"/>
</dbReference>